<dbReference type="KEGG" id="cfus:CYFUS_007493"/>
<feature type="modified residue" description="4-aspartylphosphate" evidence="7">
    <location>
        <position position="630"/>
    </location>
</feature>
<dbReference type="Pfam" id="PF01627">
    <property type="entry name" value="Hpt"/>
    <property type="match status" value="1"/>
</dbReference>
<dbReference type="Proteomes" id="UP000217257">
    <property type="component" value="Chromosome"/>
</dbReference>
<proteinExistence type="predicted"/>
<dbReference type="EC" id="2.7.13.3" evidence="2"/>
<dbReference type="Gene3D" id="3.30.565.10">
    <property type="entry name" value="Histidine kinase-like ATPase, C-terminal domain"/>
    <property type="match status" value="1"/>
</dbReference>
<keyword evidence="5 11" id="KW-0418">Kinase</keyword>
<evidence type="ECO:0000256" key="3">
    <source>
        <dbReference type="ARBA" id="ARBA00022553"/>
    </source>
</evidence>
<dbReference type="Pfam" id="PF02518">
    <property type="entry name" value="HATPase_c"/>
    <property type="match status" value="1"/>
</dbReference>
<evidence type="ECO:0000259" key="10">
    <source>
        <dbReference type="PROSITE" id="PS50894"/>
    </source>
</evidence>
<evidence type="ECO:0000259" key="9">
    <source>
        <dbReference type="PROSITE" id="PS50110"/>
    </source>
</evidence>
<dbReference type="SUPFAM" id="SSF52172">
    <property type="entry name" value="CheY-like"/>
    <property type="match status" value="1"/>
</dbReference>
<feature type="domain" description="Histidine kinase" evidence="8">
    <location>
        <begin position="175"/>
        <end position="427"/>
    </location>
</feature>
<dbReference type="Pfam" id="PF00072">
    <property type="entry name" value="Response_reg"/>
    <property type="match status" value="1"/>
</dbReference>
<dbReference type="InterPro" id="IPR036061">
    <property type="entry name" value="CheW-like_dom_sf"/>
</dbReference>
<dbReference type="InterPro" id="IPR002545">
    <property type="entry name" value="CheW-lke_dom"/>
</dbReference>
<dbReference type="InterPro" id="IPR001789">
    <property type="entry name" value="Sig_transdc_resp-reg_receiver"/>
</dbReference>
<comment type="catalytic activity">
    <reaction evidence="1">
        <text>ATP + protein L-histidine = ADP + protein N-phospho-L-histidine.</text>
        <dbReference type="EC" id="2.7.13.3"/>
    </reaction>
</comment>
<dbReference type="AlphaFoldDB" id="A0A250JEU9"/>
<evidence type="ECO:0000256" key="7">
    <source>
        <dbReference type="PROSITE-ProRule" id="PRU00169"/>
    </source>
</evidence>
<organism evidence="11 12">
    <name type="scientific">Cystobacter fuscus</name>
    <dbReference type="NCBI Taxonomy" id="43"/>
    <lineage>
        <taxon>Bacteria</taxon>
        <taxon>Pseudomonadati</taxon>
        <taxon>Myxococcota</taxon>
        <taxon>Myxococcia</taxon>
        <taxon>Myxococcales</taxon>
        <taxon>Cystobacterineae</taxon>
        <taxon>Archangiaceae</taxon>
        <taxon>Cystobacter</taxon>
    </lineage>
</organism>
<dbReference type="InterPro" id="IPR008207">
    <property type="entry name" value="Sig_transdc_His_kin_Hpt_dom"/>
</dbReference>
<dbReference type="FunFam" id="3.30.565.10:FF:000016">
    <property type="entry name" value="Chemotaxis protein CheA, putative"/>
    <property type="match status" value="1"/>
</dbReference>
<reference evidence="11 12" key="1">
    <citation type="submission" date="2017-06" db="EMBL/GenBank/DDBJ databases">
        <title>Sequencing and comparative analysis of myxobacterial genomes.</title>
        <authorList>
            <person name="Rupp O."/>
            <person name="Goesmann A."/>
            <person name="Sogaard-Andersen L."/>
        </authorList>
    </citation>
    <scope>NUCLEOTIDE SEQUENCE [LARGE SCALE GENOMIC DNA]</scope>
    <source>
        <strain evidence="11 12">DSM 52655</strain>
    </source>
</reference>
<dbReference type="InterPro" id="IPR036641">
    <property type="entry name" value="HPT_dom_sf"/>
</dbReference>
<dbReference type="CDD" id="cd00088">
    <property type="entry name" value="HPT"/>
    <property type="match status" value="1"/>
</dbReference>
<dbReference type="Gene3D" id="1.20.120.160">
    <property type="entry name" value="HPT domain"/>
    <property type="match status" value="1"/>
</dbReference>
<evidence type="ECO:0000256" key="5">
    <source>
        <dbReference type="ARBA" id="ARBA00022777"/>
    </source>
</evidence>
<dbReference type="SMART" id="SM00448">
    <property type="entry name" value="REC"/>
    <property type="match status" value="1"/>
</dbReference>
<dbReference type="SUPFAM" id="SSF50341">
    <property type="entry name" value="CheW-like"/>
    <property type="match status" value="1"/>
</dbReference>
<dbReference type="Pfam" id="PF01584">
    <property type="entry name" value="CheW"/>
    <property type="match status" value="1"/>
</dbReference>
<dbReference type="InterPro" id="IPR036890">
    <property type="entry name" value="HATPase_C_sf"/>
</dbReference>
<dbReference type="SUPFAM" id="SSF47226">
    <property type="entry name" value="Histidine-containing phosphotransfer domain, HPT domain"/>
    <property type="match status" value="1"/>
</dbReference>
<feature type="domain" description="Response regulatory" evidence="9">
    <location>
        <begin position="581"/>
        <end position="697"/>
    </location>
</feature>
<dbReference type="InterPro" id="IPR003594">
    <property type="entry name" value="HATPase_dom"/>
</dbReference>
<dbReference type="InterPro" id="IPR051315">
    <property type="entry name" value="Bact_Chemotaxis_CheA"/>
</dbReference>
<dbReference type="PROSITE" id="PS50109">
    <property type="entry name" value="HIS_KIN"/>
    <property type="match status" value="1"/>
</dbReference>
<evidence type="ECO:0000256" key="2">
    <source>
        <dbReference type="ARBA" id="ARBA00012438"/>
    </source>
</evidence>
<dbReference type="SMART" id="SM00387">
    <property type="entry name" value="HATPase_c"/>
    <property type="match status" value="1"/>
</dbReference>
<accession>A0A250JEU9</accession>
<dbReference type="SMART" id="SM00260">
    <property type="entry name" value="CheW"/>
    <property type="match status" value="1"/>
</dbReference>
<dbReference type="PROSITE" id="PS50110">
    <property type="entry name" value="RESPONSE_REGULATORY"/>
    <property type="match status" value="1"/>
</dbReference>
<dbReference type="InterPro" id="IPR011006">
    <property type="entry name" value="CheY-like_superfamily"/>
</dbReference>
<keyword evidence="4" id="KW-0808">Transferase</keyword>
<dbReference type="SMART" id="SM00073">
    <property type="entry name" value="HPT"/>
    <property type="match status" value="1"/>
</dbReference>
<dbReference type="InterPro" id="IPR005467">
    <property type="entry name" value="His_kinase_dom"/>
</dbReference>
<gene>
    <name evidence="11" type="ORF">CYFUS_007493</name>
</gene>
<evidence type="ECO:0000256" key="6">
    <source>
        <dbReference type="PROSITE-ProRule" id="PRU00110"/>
    </source>
</evidence>
<dbReference type="Gene3D" id="3.40.50.2300">
    <property type="match status" value="1"/>
</dbReference>
<feature type="modified residue" description="Phosphohistidine" evidence="6">
    <location>
        <position position="47"/>
    </location>
</feature>
<protein>
    <recommendedName>
        <fullName evidence="2">histidine kinase</fullName>
        <ecNumber evidence="2">2.7.13.3</ecNumber>
    </recommendedName>
</protein>
<evidence type="ECO:0000259" key="8">
    <source>
        <dbReference type="PROSITE" id="PS50109"/>
    </source>
</evidence>
<dbReference type="SUPFAM" id="SSF55874">
    <property type="entry name" value="ATPase domain of HSP90 chaperone/DNA topoisomerase II/histidine kinase"/>
    <property type="match status" value="1"/>
</dbReference>
<dbReference type="PANTHER" id="PTHR43395">
    <property type="entry name" value="SENSOR HISTIDINE KINASE CHEA"/>
    <property type="match status" value="1"/>
</dbReference>
<dbReference type="GO" id="GO:0006935">
    <property type="term" value="P:chemotaxis"/>
    <property type="evidence" value="ECO:0007669"/>
    <property type="project" value="InterPro"/>
</dbReference>
<name>A0A250JEU9_9BACT</name>
<dbReference type="PROSITE" id="PS50894">
    <property type="entry name" value="HPT"/>
    <property type="match status" value="1"/>
</dbReference>
<feature type="domain" description="HPt" evidence="10">
    <location>
        <begin position="1"/>
        <end position="104"/>
    </location>
</feature>
<evidence type="ECO:0000256" key="4">
    <source>
        <dbReference type="ARBA" id="ARBA00022679"/>
    </source>
</evidence>
<dbReference type="RefSeq" id="WP_198316284.1">
    <property type="nucleotide sequence ID" value="NZ_CP022098.1"/>
</dbReference>
<keyword evidence="3 7" id="KW-0597">Phosphoprotein</keyword>
<dbReference type="InterPro" id="IPR004358">
    <property type="entry name" value="Sig_transdc_His_kin-like_C"/>
</dbReference>
<dbReference type="PRINTS" id="PR00344">
    <property type="entry name" value="BCTRLSENSOR"/>
</dbReference>
<evidence type="ECO:0000313" key="11">
    <source>
        <dbReference type="EMBL" id="ATB42017.1"/>
    </source>
</evidence>
<dbReference type="GO" id="GO:0000155">
    <property type="term" value="F:phosphorelay sensor kinase activity"/>
    <property type="evidence" value="ECO:0007669"/>
    <property type="project" value="UniProtKB-ARBA"/>
</dbReference>
<evidence type="ECO:0000256" key="1">
    <source>
        <dbReference type="ARBA" id="ARBA00000085"/>
    </source>
</evidence>
<sequence>MSLDSDPLLYFRIEARELLEQLTQGLLALDDGEGGAEAVPELFRYAHTLKGAARVVGQVRLAEMAHAVEDALSPYRDSGNLLPADSVHEFLRLVGQMAVALDALDAPPPAPEQAPSQEESAIRLAEAPSSSSEVVRVELERLDTLLEGLSEAVVQLGGLRGVVESLAQAQQGANGLIEQLTSPVASSGTAAERARWLSRVLAVAEGIRSSLGKAGRQLGGGLGQVESELGRLRDGAHTLRLVPAQTLFGPLELAARDVASSLGRQVEVRAEGGDIQIDGHVLSAVRQALLHVVRNAVDHGLENPDERRALGKSPAGTFKLEVRRRGGRVSFLCEDDGRGVDLGRVRQVALERGVATLDEVETLDDAGLLELLFRPGFSTARSVTDVSGRGVGLDVVRDTVRRLKGEVSISSRPGLGTSIQLEVPLTLASLEVLGVSAGGQRLLLPLESLGGALHLPADAVTWTGGRGSISHEGEVLSFLPLVDALDSAGAGAQRLRAWSVLVLDAGTGGRAAVGVDKLLGISRRVSRPLPSTVPALPLVAGASFDEQGVPLLLLDAAGLVRRIQSGTTGGAPQVRPLTRHRVLVVDDSVTTRMLEKSILEAAGYQVELAASGEEGLEKIKRGGHSLLIVDVEMPGMSGLDVTRHLRATPEFQSLPILMVSSLATDEDLRRSREAGVSAYIVKGEFHQHRFLETVARLAAQGAAQGRRPAS</sequence>
<evidence type="ECO:0000313" key="12">
    <source>
        <dbReference type="Proteomes" id="UP000217257"/>
    </source>
</evidence>
<dbReference type="EMBL" id="CP022098">
    <property type="protein sequence ID" value="ATB42017.1"/>
    <property type="molecule type" value="Genomic_DNA"/>
</dbReference>
<dbReference type="PANTHER" id="PTHR43395:SF1">
    <property type="entry name" value="CHEMOTAXIS PROTEIN CHEA"/>
    <property type="match status" value="1"/>
</dbReference>